<keyword evidence="9" id="KW-1185">Reference proteome</keyword>
<dbReference type="SUPFAM" id="SSF55124">
    <property type="entry name" value="Nitrite/Sulfite reductase N-terminal domain-like"/>
    <property type="match status" value="2"/>
</dbReference>
<evidence type="ECO:0000256" key="3">
    <source>
        <dbReference type="ARBA" id="ARBA00022723"/>
    </source>
</evidence>
<evidence type="ECO:0000256" key="5">
    <source>
        <dbReference type="ARBA" id="ARBA00023004"/>
    </source>
</evidence>
<name>A0A158FEZ3_9BURK</name>
<dbReference type="GO" id="GO:0046872">
    <property type="term" value="F:metal ion binding"/>
    <property type="evidence" value="ECO:0007669"/>
    <property type="project" value="UniProtKB-KW"/>
</dbReference>
<dbReference type="SUPFAM" id="SSF56014">
    <property type="entry name" value="Nitrite and sulphite reductase 4Fe-4S domain-like"/>
    <property type="match status" value="2"/>
</dbReference>
<dbReference type="EMBL" id="FCNW02000002">
    <property type="protein sequence ID" value="SAL18506.1"/>
    <property type="molecule type" value="Genomic_DNA"/>
</dbReference>
<feature type="domain" description="Nitrite/Sulfite reductase ferredoxin-like" evidence="7">
    <location>
        <begin position="65"/>
        <end position="120"/>
    </location>
</feature>
<dbReference type="STRING" id="326474.AWB65_00866"/>
<dbReference type="InterPro" id="IPR045854">
    <property type="entry name" value="NO2/SO3_Rdtase_4Fe4S_sf"/>
</dbReference>
<dbReference type="InterPro" id="IPR012798">
    <property type="entry name" value="Cbl_synth_CobG-like"/>
</dbReference>
<keyword evidence="3" id="KW-0479">Metal-binding</keyword>
<evidence type="ECO:0000256" key="1">
    <source>
        <dbReference type="ARBA" id="ARBA00022485"/>
    </source>
</evidence>
<dbReference type="GO" id="GO:0016491">
    <property type="term" value="F:oxidoreductase activity"/>
    <property type="evidence" value="ECO:0007669"/>
    <property type="project" value="UniProtKB-KW"/>
</dbReference>
<keyword evidence="4" id="KW-0560">Oxidoreductase</keyword>
<keyword evidence="5" id="KW-0408">Iron</keyword>
<protein>
    <submittedName>
        <fullName evidence="8">Precorrin-3B synthase</fullName>
    </submittedName>
</protein>
<evidence type="ECO:0000256" key="6">
    <source>
        <dbReference type="ARBA" id="ARBA00023014"/>
    </source>
</evidence>
<dbReference type="Proteomes" id="UP000054977">
    <property type="component" value="Unassembled WGS sequence"/>
</dbReference>
<comment type="caution">
    <text evidence="8">The sequence shown here is derived from an EMBL/GenBank/DDBJ whole genome shotgun (WGS) entry which is preliminary data.</text>
</comment>
<dbReference type="NCBIfam" id="TIGR02435">
    <property type="entry name" value="CobG"/>
    <property type="match status" value="1"/>
</dbReference>
<keyword evidence="6" id="KW-0411">Iron-sulfur</keyword>
<evidence type="ECO:0000256" key="2">
    <source>
        <dbReference type="ARBA" id="ARBA00022617"/>
    </source>
</evidence>
<gene>
    <name evidence="8" type="ORF">AWB65_00866</name>
</gene>
<keyword evidence="2" id="KW-0349">Heme</keyword>
<dbReference type="PANTHER" id="PTHR32439:SF9">
    <property type="entry name" value="BLR3264 PROTEIN"/>
    <property type="match status" value="1"/>
</dbReference>
<proteinExistence type="predicted"/>
<dbReference type="GO" id="GO:0051539">
    <property type="term" value="F:4 iron, 4 sulfur cluster binding"/>
    <property type="evidence" value="ECO:0007669"/>
    <property type="project" value="UniProtKB-KW"/>
</dbReference>
<dbReference type="PANTHER" id="PTHR32439">
    <property type="entry name" value="FERREDOXIN--NITRITE REDUCTASE, CHLOROPLASTIC"/>
    <property type="match status" value="1"/>
</dbReference>
<dbReference type="Gene3D" id="3.30.413.10">
    <property type="entry name" value="Sulfite Reductase Hemoprotein, domain 1"/>
    <property type="match status" value="2"/>
</dbReference>
<dbReference type="Gene3D" id="3.90.480.10">
    <property type="entry name" value="Sulfite Reductase Hemoprotein,Domain 2"/>
    <property type="match status" value="1"/>
</dbReference>
<sequence length="462" mass="48547">MATCQPRDLPTRMLAHADRAGCTDTAITARAHTGHALSTHSSASHAPSVPRASACPGLARIVPARDGGLCRIRLMGGELSAAAAHAVADAAARHASGVIEVTNRANLQLRGVRDDAIVALLLDAGLGPATPGADDIRNVMLSPIASDETRALATQIVDGMQRDTRLHALSPKFALLVDGGERLAMLDHPHDIWFASMDDGERFAFGLAGCPLDTPIGTVGRAQVVALADALLHAFIDFATPEQTRMRDLLKTLPIDALDLPFTRDVHGWRRPPADPSLRLGAHFEANDASMYVGAQPPLGRLTVSNLHALAELAASKGSGRLRMTPWQSVLMPGIARDDAPAVLDTLQALGLATDASDPLARLIACAGSPGCARSHADTKADALQLAQRLPSNAGEVHLSGCTRSCAAAHRVENTLLAVAPGRYDLYQHATQPDASGFGRCVAHDITIEEAADWLARSTTDA</sequence>
<dbReference type="InterPro" id="IPR036136">
    <property type="entry name" value="Nit/Sulf_reduc_fer-like_dom_sf"/>
</dbReference>
<evidence type="ECO:0000259" key="7">
    <source>
        <dbReference type="Pfam" id="PF03460"/>
    </source>
</evidence>
<dbReference type="AlphaFoldDB" id="A0A158FEZ3"/>
<evidence type="ECO:0000313" key="8">
    <source>
        <dbReference type="EMBL" id="SAL18506.1"/>
    </source>
</evidence>
<dbReference type="InterPro" id="IPR051329">
    <property type="entry name" value="NIR_SIR_4Fe-4S"/>
</dbReference>
<dbReference type="InterPro" id="IPR005117">
    <property type="entry name" value="NiRdtase/SiRdtase_haem-b_fer"/>
</dbReference>
<accession>A0A158FEZ3</accession>
<organism evidence="8 9">
    <name type="scientific">Caballeronia humi</name>
    <dbReference type="NCBI Taxonomy" id="326474"/>
    <lineage>
        <taxon>Bacteria</taxon>
        <taxon>Pseudomonadati</taxon>
        <taxon>Pseudomonadota</taxon>
        <taxon>Betaproteobacteria</taxon>
        <taxon>Burkholderiales</taxon>
        <taxon>Burkholderiaceae</taxon>
        <taxon>Caballeronia</taxon>
    </lineage>
</organism>
<evidence type="ECO:0000313" key="9">
    <source>
        <dbReference type="Proteomes" id="UP000054977"/>
    </source>
</evidence>
<dbReference type="Pfam" id="PF03460">
    <property type="entry name" value="NIR_SIR_ferr"/>
    <property type="match status" value="2"/>
</dbReference>
<keyword evidence="1" id="KW-0004">4Fe-4S</keyword>
<feature type="domain" description="Nitrite/Sulfite reductase ferredoxin-like" evidence="7">
    <location>
        <begin position="290"/>
        <end position="349"/>
    </location>
</feature>
<reference evidence="8" key="1">
    <citation type="submission" date="2016-01" db="EMBL/GenBank/DDBJ databases">
        <authorList>
            <person name="Peeters C."/>
        </authorList>
    </citation>
    <scope>NUCLEOTIDE SEQUENCE [LARGE SCALE GENOMIC DNA]</scope>
    <source>
        <strain evidence="8">LMG 22934</strain>
    </source>
</reference>
<evidence type="ECO:0000256" key="4">
    <source>
        <dbReference type="ARBA" id="ARBA00023002"/>
    </source>
</evidence>